<evidence type="ECO:0000313" key="2">
    <source>
        <dbReference type="EMBL" id="KAK6641296.1"/>
    </source>
</evidence>
<feature type="compositionally biased region" description="Basic residues" evidence="1">
    <location>
        <begin position="575"/>
        <end position="589"/>
    </location>
</feature>
<gene>
    <name evidence="2" type="ORF">RUM44_013005</name>
</gene>
<comment type="caution">
    <text evidence="2">The sequence shown here is derived from an EMBL/GenBank/DDBJ whole genome shotgun (WGS) entry which is preliminary data.</text>
</comment>
<feature type="compositionally biased region" description="Basic and acidic residues" evidence="1">
    <location>
        <begin position="247"/>
        <end position="256"/>
    </location>
</feature>
<dbReference type="Proteomes" id="UP001359485">
    <property type="component" value="Unassembled WGS sequence"/>
</dbReference>
<protein>
    <submittedName>
        <fullName evidence="2">Uncharacterized protein</fullName>
    </submittedName>
</protein>
<feature type="region of interest" description="Disordered" evidence="1">
    <location>
        <begin position="452"/>
        <end position="614"/>
    </location>
</feature>
<keyword evidence="3" id="KW-1185">Reference proteome</keyword>
<feature type="compositionally biased region" description="Basic residues" evidence="1">
    <location>
        <begin position="489"/>
        <end position="504"/>
    </location>
</feature>
<organism evidence="2 3">
    <name type="scientific">Polyplax serrata</name>
    <name type="common">Common mouse louse</name>
    <dbReference type="NCBI Taxonomy" id="468196"/>
    <lineage>
        <taxon>Eukaryota</taxon>
        <taxon>Metazoa</taxon>
        <taxon>Ecdysozoa</taxon>
        <taxon>Arthropoda</taxon>
        <taxon>Hexapoda</taxon>
        <taxon>Insecta</taxon>
        <taxon>Pterygota</taxon>
        <taxon>Neoptera</taxon>
        <taxon>Paraneoptera</taxon>
        <taxon>Psocodea</taxon>
        <taxon>Troctomorpha</taxon>
        <taxon>Phthiraptera</taxon>
        <taxon>Anoplura</taxon>
        <taxon>Polyplacidae</taxon>
        <taxon>Polyplax</taxon>
    </lineage>
</organism>
<feature type="region of interest" description="Disordered" evidence="1">
    <location>
        <begin position="114"/>
        <end position="292"/>
    </location>
</feature>
<feature type="compositionally biased region" description="Polar residues" evidence="1">
    <location>
        <begin position="197"/>
        <end position="244"/>
    </location>
</feature>
<feature type="compositionally biased region" description="Basic residues" evidence="1">
    <location>
        <begin position="601"/>
        <end position="614"/>
    </location>
</feature>
<accession>A0ABR1BCX3</accession>
<sequence>MALLAHASRHLKSLVVVAAAAAHKFRLADSSQLTKKMMSVPAINTLPPSGNQPSKINSSPTGNASVNPIGITVPPKLSVIPPPQVPAAQNKPQIGVNHTSVPLSLVYENKVAGPPVQPPVAKSSPEKPKDLSPTKPTSNGVETSNTKPPPSQTPQSPSASSVQVSKTEEASVQPPVTNHSEKKITSSNEHPVPTEQPPATTSVPPQNMTTAKVEESASQNNPTSEGSTELKPNNEAQLPATSEDSTAEAKPEKTDGKSATASQPSKRKREQKPVETKDEPEPEKKPRRIRSQVLPYQSPLPELATFINKSLKEKEATQKTNEEKLIVFYRNEFLAVRNAEGGFYLCQTLQNVFRTSHRIRIRWLSQEKEKATEDGDIYTPDFYDLTDFECILTTVALDRTDKNMYKLPKVELERIKNILKRALDVEKGVTEKPSITEEHPDGIDLSLYKDESQLQKPKKAAKRSAPASVTRNPKQVKKDGTNEGEKSPKKAKPKSRSKAPKKVVKTVADKGKTKKASGGKSGSKNTDQLKVSPPNEKARVVAKVLRKVDIPSGKDVSKKQAKSKATRRSNDGAKKGKKAAVAKGGKKASAKTGGKEESHHERRQVKTKHSNKKN</sequence>
<feature type="compositionally biased region" description="Basic and acidic residues" evidence="1">
    <location>
        <begin position="271"/>
        <end position="284"/>
    </location>
</feature>
<feature type="region of interest" description="Disordered" evidence="1">
    <location>
        <begin position="45"/>
        <end position="69"/>
    </location>
</feature>
<name>A0ABR1BCX3_POLSC</name>
<evidence type="ECO:0000256" key="1">
    <source>
        <dbReference type="SAM" id="MobiDB-lite"/>
    </source>
</evidence>
<proteinExistence type="predicted"/>
<reference evidence="2 3" key="1">
    <citation type="submission" date="2023-09" db="EMBL/GenBank/DDBJ databases">
        <title>Genomes of two closely related lineages of the louse Polyplax serrata with different host specificities.</title>
        <authorList>
            <person name="Martinu J."/>
            <person name="Tarabai H."/>
            <person name="Stefka J."/>
            <person name="Hypsa V."/>
        </authorList>
    </citation>
    <scope>NUCLEOTIDE SEQUENCE [LARGE SCALE GENOMIC DNA]</scope>
    <source>
        <strain evidence="2">98ZLc_SE</strain>
    </source>
</reference>
<feature type="compositionally biased region" description="Polar residues" evidence="1">
    <location>
        <begin position="46"/>
        <end position="66"/>
    </location>
</feature>
<evidence type="ECO:0000313" key="3">
    <source>
        <dbReference type="Proteomes" id="UP001359485"/>
    </source>
</evidence>
<dbReference type="EMBL" id="JAWJWF010000001">
    <property type="protein sequence ID" value="KAK6641296.1"/>
    <property type="molecule type" value="Genomic_DNA"/>
</dbReference>
<feature type="compositionally biased region" description="Low complexity" evidence="1">
    <location>
        <begin position="153"/>
        <end position="165"/>
    </location>
</feature>
<feature type="compositionally biased region" description="Basic and acidic residues" evidence="1">
    <location>
        <begin position="476"/>
        <end position="488"/>
    </location>
</feature>